<dbReference type="RefSeq" id="WP_124975965.1">
    <property type="nucleotide sequence ID" value="NZ_BFFP01000012.1"/>
</dbReference>
<keyword evidence="3" id="KW-1185">Reference proteome</keyword>
<gene>
    <name evidence="2" type="ORF">LFYK43_09620</name>
</gene>
<comment type="caution">
    <text evidence="2">The sequence shown here is derived from an EMBL/GenBank/DDBJ whole genome shotgun (WGS) entry which is preliminary data.</text>
</comment>
<dbReference type="InterPro" id="IPR031807">
    <property type="entry name" value="HicB-like"/>
</dbReference>
<dbReference type="OrthoDB" id="5419659at2"/>
<dbReference type="Gene3D" id="3.30.160.250">
    <property type="match status" value="1"/>
</dbReference>
<dbReference type="SUPFAM" id="SSF143100">
    <property type="entry name" value="TTHA1013/TTHA0281-like"/>
    <property type="match status" value="1"/>
</dbReference>
<proteinExistence type="predicted"/>
<dbReference type="Pfam" id="PF15919">
    <property type="entry name" value="HicB_lk_antitox"/>
    <property type="match status" value="1"/>
</dbReference>
<reference evidence="2 3" key="1">
    <citation type="journal article" date="2019" name="Int. J. Syst. Evol. Microbiol.">
        <title>Lactobacillus salitolerans sp. nov., a novel lactic acid bacterium isolated from spent mushroom substrates.</title>
        <authorList>
            <person name="Tohno M."/>
            <person name="Tanizawa Y."/>
            <person name="Kojima Y."/>
            <person name="Sakamoto M."/>
            <person name="Nakamura Y."/>
            <person name="Ohkuma M."/>
            <person name="Kobayashi H."/>
        </authorList>
    </citation>
    <scope>NUCLEOTIDE SEQUENCE [LARGE SCALE GENOMIC DNA]</scope>
    <source>
        <strain evidence="2 3">YK43</strain>
    </source>
</reference>
<dbReference type="AlphaFoldDB" id="A0A401ISI0"/>
<evidence type="ECO:0000313" key="3">
    <source>
        <dbReference type="Proteomes" id="UP000286848"/>
    </source>
</evidence>
<evidence type="ECO:0000313" key="2">
    <source>
        <dbReference type="EMBL" id="GBG94503.1"/>
    </source>
</evidence>
<evidence type="ECO:0000259" key="1">
    <source>
        <dbReference type="Pfam" id="PF15919"/>
    </source>
</evidence>
<dbReference type="EMBL" id="BFFP01000012">
    <property type="protein sequence ID" value="GBG94503.1"/>
    <property type="molecule type" value="Genomic_DNA"/>
</dbReference>
<protein>
    <submittedName>
        <fullName evidence="2">Toxin-antitoxin system antitoxin HicB</fullName>
    </submittedName>
</protein>
<dbReference type="Proteomes" id="UP000286848">
    <property type="component" value="Unassembled WGS sequence"/>
</dbReference>
<sequence>MANLLVYPVILHPEEKGYFVEVPDIDGGYTQGEDLKDAIEMAADMIGLMLEDVTDYPKASKLEDMDVKDGDIKTIVSIDMDEYHRNNPKTVRKNVSVPEYLVKLGKEKNINFSAVLTEALKVKLGV</sequence>
<organism evidence="2 3">
    <name type="scientific">Ligilactobacillus salitolerans</name>
    <dbReference type="NCBI Taxonomy" id="1808352"/>
    <lineage>
        <taxon>Bacteria</taxon>
        <taxon>Bacillati</taxon>
        <taxon>Bacillota</taxon>
        <taxon>Bacilli</taxon>
        <taxon>Lactobacillales</taxon>
        <taxon>Lactobacillaceae</taxon>
        <taxon>Ligilactobacillus</taxon>
    </lineage>
</organism>
<feature type="domain" description="HicB-like antitoxin of toxin-antitoxin system" evidence="1">
    <location>
        <begin position="7"/>
        <end position="103"/>
    </location>
</feature>
<dbReference type="InterPro" id="IPR035069">
    <property type="entry name" value="TTHA1013/TTHA0281-like"/>
</dbReference>
<accession>A0A401ISI0</accession>
<name>A0A401ISI0_9LACO</name>